<comment type="caution">
    <text evidence="1">The sequence shown here is derived from an EMBL/GenBank/DDBJ whole genome shotgun (WGS) entry which is preliminary data.</text>
</comment>
<protein>
    <submittedName>
        <fullName evidence="1">Uncharacterized protein</fullName>
    </submittedName>
</protein>
<dbReference type="AlphaFoldDB" id="A0A0F9PIQ6"/>
<reference evidence="1" key="1">
    <citation type="journal article" date="2015" name="Nature">
        <title>Complex archaea that bridge the gap between prokaryotes and eukaryotes.</title>
        <authorList>
            <person name="Spang A."/>
            <person name="Saw J.H."/>
            <person name="Jorgensen S.L."/>
            <person name="Zaremba-Niedzwiedzka K."/>
            <person name="Martijn J."/>
            <person name="Lind A.E."/>
            <person name="van Eijk R."/>
            <person name="Schleper C."/>
            <person name="Guy L."/>
            <person name="Ettema T.J."/>
        </authorList>
    </citation>
    <scope>NUCLEOTIDE SEQUENCE</scope>
</reference>
<evidence type="ECO:0000313" key="1">
    <source>
        <dbReference type="EMBL" id="KKN24347.1"/>
    </source>
</evidence>
<sequence>MSQWTHVNGAIRFDALRIEGMPFNTLESIKEFCGNTASWGDSEEIWDKCNVPCGSEGSIEFSFWQNPKGNHAGAFAVHIIGDLRNFGSDNVQKIRDWFDRVTTTKGVMIRSAIMEIAVEYSEPIILRYEDKECSNEWYNNGTVGNSRPHKAQGC</sequence>
<accession>A0A0F9PIQ6</accession>
<name>A0A0F9PIQ6_9ZZZZ</name>
<gene>
    <name evidence="1" type="ORF">LCGC14_0895740</name>
</gene>
<organism evidence="1">
    <name type="scientific">marine sediment metagenome</name>
    <dbReference type="NCBI Taxonomy" id="412755"/>
    <lineage>
        <taxon>unclassified sequences</taxon>
        <taxon>metagenomes</taxon>
        <taxon>ecological metagenomes</taxon>
    </lineage>
</organism>
<proteinExistence type="predicted"/>
<dbReference type="EMBL" id="LAZR01002889">
    <property type="protein sequence ID" value="KKN24347.1"/>
    <property type="molecule type" value="Genomic_DNA"/>
</dbReference>